<dbReference type="GO" id="GO:0001731">
    <property type="term" value="P:formation of translation preinitiation complex"/>
    <property type="evidence" value="ECO:0007669"/>
    <property type="project" value="TreeGrafter"/>
</dbReference>
<sequence>MAIKVKKRNFLKKKKIKEIKSQLGEYGNLLQGKKNVEILEAEPNSFILVDGEPYIIIIDEKPFPTLKAALANEIDAKTVTVDMGAIRFVSNGADIMSPGIVATSEDVEAGDIVLIIDETHGKPLAIGVSLISGEEMVANDSGKAVETKHYVGDDIWNFEI</sequence>
<protein>
    <submittedName>
        <fullName evidence="2">H/ACA RNA-protein complex component Cbf5p</fullName>
    </submittedName>
</protein>
<dbReference type="InterPro" id="IPR022430">
    <property type="entry name" value="CHP03684"/>
</dbReference>
<dbReference type="Proteomes" id="UP000251717">
    <property type="component" value="Unassembled WGS sequence"/>
</dbReference>
<name>A0A315XNU3_9EURY</name>
<dbReference type="Gene3D" id="2.30.130.10">
    <property type="entry name" value="PUA domain"/>
    <property type="match status" value="1"/>
</dbReference>
<dbReference type="InterPro" id="IPR015947">
    <property type="entry name" value="PUA-like_sf"/>
</dbReference>
<dbReference type="PANTHER" id="PTHR22798:SF0">
    <property type="entry name" value="MALIGNANT T-CELL-AMPLIFIED SEQUENCE 1"/>
    <property type="match status" value="1"/>
</dbReference>
<feature type="domain" description="PUA" evidence="1">
    <location>
        <begin position="77"/>
        <end position="152"/>
    </location>
</feature>
<dbReference type="CDD" id="cd21154">
    <property type="entry name" value="PUA_MJ1432-like"/>
    <property type="match status" value="1"/>
</dbReference>
<dbReference type="InterPro" id="IPR016437">
    <property type="entry name" value="MCT-1/Tma20"/>
</dbReference>
<dbReference type="PIRSF" id="PIRSF005067">
    <property type="entry name" value="Tma_RNA-bind_prd"/>
    <property type="match status" value="1"/>
</dbReference>
<dbReference type="NCBIfam" id="TIGR00451">
    <property type="entry name" value="unchar_dom_2"/>
    <property type="match status" value="1"/>
</dbReference>
<dbReference type="InterPro" id="IPR015266">
    <property type="entry name" value="DUF1947"/>
</dbReference>
<dbReference type="SUPFAM" id="SSF88697">
    <property type="entry name" value="PUA domain-like"/>
    <property type="match status" value="1"/>
</dbReference>
<evidence type="ECO:0000259" key="1">
    <source>
        <dbReference type="SMART" id="SM00359"/>
    </source>
</evidence>
<dbReference type="PANTHER" id="PTHR22798">
    <property type="entry name" value="MCT-1 PROTEIN"/>
    <property type="match status" value="1"/>
</dbReference>
<evidence type="ECO:0000313" key="3">
    <source>
        <dbReference type="Proteomes" id="UP000251717"/>
    </source>
</evidence>
<dbReference type="GO" id="GO:0003723">
    <property type="term" value="F:RNA binding"/>
    <property type="evidence" value="ECO:0007669"/>
    <property type="project" value="InterPro"/>
</dbReference>
<dbReference type="InterPro" id="IPR036974">
    <property type="entry name" value="PUA_sf"/>
</dbReference>
<dbReference type="NCBIfam" id="NF011153">
    <property type="entry name" value="PRK14560.1-4"/>
    <property type="match status" value="1"/>
</dbReference>
<comment type="caution">
    <text evidence="2">The sequence shown here is derived from an EMBL/GenBank/DDBJ whole genome shotgun (WGS) entry which is preliminary data.</text>
</comment>
<dbReference type="InterPro" id="IPR002478">
    <property type="entry name" value="PUA"/>
</dbReference>
<accession>A0A315XNU3</accession>
<proteinExistence type="predicted"/>
<dbReference type="AlphaFoldDB" id="A0A315XNU3"/>
<dbReference type="EMBL" id="MZGS01000018">
    <property type="protein sequence ID" value="PWB87633.1"/>
    <property type="molecule type" value="Genomic_DNA"/>
</dbReference>
<evidence type="ECO:0000313" key="2">
    <source>
        <dbReference type="EMBL" id="PWB87633.1"/>
    </source>
</evidence>
<reference evidence="2 3" key="1">
    <citation type="submission" date="2017-03" db="EMBL/GenBank/DDBJ databases">
        <title>Genome sequence of Methanobrevibacter thaueri.</title>
        <authorList>
            <person name="Poehlein A."/>
            <person name="Seedorf H."/>
            <person name="Daniel R."/>
        </authorList>
    </citation>
    <scope>NUCLEOTIDE SEQUENCE [LARGE SCALE GENOMIC DNA]</scope>
    <source>
        <strain evidence="2 3">DSM 11995</strain>
    </source>
</reference>
<dbReference type="SMART" id="SM00359">
    <property type="entry name" value="PUA"/>
    <property type="match status" value="1"/>
</dbReference>
<organism evidence="2 3">
    <name type="scientific">Methanobrevibacter thaueri</name>
    <dbReference type="NCBI Taxonomy" id="190975"/>
    <lineage>
        <taxon>Archaea</taxon>
        <taxon>Methanobacteriati</taxon>
        <taxon>Methanobacteriota</taxon>
        <taxon>Methanomada group</taxon>
        <taxon>Methanobacteria</taxon>
        <taxon>Methanobacteriales</taxon>
        <taxon>Methanobacteriaceae</taxon>
        <taxon>Methanobrevibacter</taxon>
    </lineage>
</organism>
<dbReference type="RefSeq" id="WP_116591757.1">
    <property type="nucleotide sequence ID" value="NZ_JBGUNC010000030.1"/>
</dbReference>
<dbReference type="NCBIfam" id="TIGR03684">
    <property type="entry name" value="arCOG00985"/>
    <property type="match status" value="1"/>
</dbReference>
<dbReference type="Gene3D" id="3.10.450.120">
    <property type="entry name" value="Pre-PUA domain, domain 1"/>
    <property type="match status" value="1"/>
</dbReference>
<dbReference type="Pfam" id="PF09183">
    <property type="entry name" value="DUF1947"/>
    <property type="match status" value="1"/>
</dbReference>
<dbReference type="OrthoDB" id="27972at2157"/>
<dbReference type="Pfam" id="PF01472">
    <property type="entry name" value="PUA"/>
    <property type="match status" value="1"/>
</dbReference>
<dbReference type="InterPro" id="IPR004521">
    <property type="entry name" value="Uncharacterised_CHP00451"/>
</dbReference>
<gene>
    <name evidence="2" type="ORF">MBBTH_07880</name>
</gene>
<dbReference type="PROSITE" id="PS50890">
    <property type="entry name" value="PUA"/>
    <property type="match status" value="1"/>
</dbReference>
<keyword evidence="3" id="KW-1185">Reference proteome</keyword>